<name>A0A1I3U9J5_9ACTN</name>
<evidence type="ECO:0000313" key="1">
    <source>
        <dbReference type="EMBL" id="SFJ78431.1"/>
    </source>
</evidence>
<keyword evidence="2" id="KW-1185">Reference proteome</keyword>
<accession>A0A1I3U9J5</accession>
<protein>
    <submittedName>
        <fullName evidence="1">Uncharacterized protein</fullName>
    </submittedName>
</protein>
<dbReference type="EMBL" id="FOSG01000001">
    <property type="protein sequence ID" value="SFJ78431.1"/>
    <property type="molecule type" value="Genomic_DNA"/>
</dbReference>
<dbReference type="OrthoDB" id="4265498at2"/>
<dbReference type="Proteomes" id="UP000198928">
    <property type="component" value="Unassembled WGS sequence"/>
</dbReference>
<dbReference type="RefSeq" id="WP_093846908.1">
    <property type="nucleotide sequence ID" value="NZ_FOSG01000001.1"/>
</dbReference>
<sequence>MSKIVESVVAVTPEELTDETHGEFGAMMPIQATPGLVAFGVGFAGGAGAAWVTVQAYEAGRTAG</sequence>
<gene>
    <name evidence="1" type="ORF">SAMN05192584_101311</name>
</gene>
<proteinExistence type="predicted"/>
<reference evidence="2" key="1">
    <citation type="submission" date="2016-10" db="EMBL/GenBank/DDBJ databases">
        <authorList>
            <person name="Varghese N."/>
            <person name="Submissions S."/>
        </authorList>
    </citation>
    <scope>NUCLEOTIDE SEQUENCE [LARGE SCALE GENOMIC DNA]</scope>
    <source>
        <strain evidence="2">PL19</strain>
    </source>
</reference>
<organism evidence="1 2">
    <name type="scientific">Streptomyces pini</name>
    <dbReference type="NCBI Taxonomy" id="1520580"/>
    <lineage>
        <taxon>Bacteria</taxon>
        <taxon>Bacillati</taxon>
        <taxon>Actinomycetota</taxon>
        <taxon>Actinomycetes</taxon>
        <taxon>Kitasatosporales</taxon>
        <taxon>Streptomycetaceae</taxon>
        <taxon>Streptomyces</taxon>
    </lineage>
</organism>
<dbReference type="AlphaFoldDB" id="A0A1I3U9J5"/>
<evidence type="ECO:0000313" key="2">
    <source>
        <dbReference type="Proteomes" id="UP000198928"/>
    </source>
</evidence>